<dbReference type="AlphaFoldDB" id="A0A328UHT9"/>
<dbReference type="RefSeq" id="WP_112331539.1">
    <property type="nucleotide sequence ID" value="NZ_JADPHD010000001.1"/>
</dbReference>
<keyword evidence="2" id="KW-1185">Reference proteome</keyword>
<protein>
    <recommendedName>
        <fullName evidence="3">NusG domain II-containing protein</fullName>
    </recommendedName>
</protein>
<evidence type="ECO:0008006" key="3">
    <source>
        <dbReference type="Google" id="ProtNLM"/>
    </source>
</evidence>
<reference evidence="1 2" key="1">
    <citation type="submission" date="2018-06" db="EMBL/GenBank/DDBJ databases">
        <title>Noncontiguous genome sequence of Ruminococcaceae bacterium ASD2818.</title>
        <authorList>
            <person name="Chaplin A.V."/>
            <person name="Sokolova S.R."/>
            <person name="Kochetkova T.O."/>
            <person name="Goltsov A.Y."/>
            <person name="Trofimov D.Y."/>
            <person name="Efimov B.A."/>
        </authorList>
    </citation>
    <scope>NUCLEOTIDE SEQUENCE [LARGE SCALE GENOMIC DNA]</scope>
    <source>
        <strain evidence="1 2">ASD2818</strain>
    </source>
</reference>
<dbReference type="Gene3D" id="2.60.320.10">
    <property type="entry name" value="N-utilization substance G protein NusG, insert domain"/>
    <property type="match status" value="1"/>
</dbReference>
<evidence type="ECO:0000313" key="2">
    <source>
        <dbReference type="Proteomes" id="UP000249377"/>
    </source>
</evidence>
<gene>
    <name evidence="1" type="ORF">DPQ25_02225</name>
</gene>
<proteinExistence type="predicted"/>
<dbReference type="CDD" id="cd09846">
    <property type="entry name" value="DUF1312"/>
    <property type="match status" value="1"/>
</dbReference>
<name>A0A328UHT9_9FIRM</name>
<comment type="caution">
    <text evidence="1">The sequence shown here is derived from an EMBL/GenBank/DDBJ whole genome shotgun (WGS) entry which is preliminary data.</text>
</comment>
<sequence>MAVSKKAVCKGDVFLITALLLLALGLFLWFTALPVRSGATAVVEIDGDEVARYELSRQTEERIVELGGAYRVQLRLAPGEIAFYHSGCPDQTCVRTGTLRTPGQVAVCLPARVSVRIVGEEPYDGMTG</sequence>
<organism evidence="1 2">
    <name type="scientific">Hydrogeniiclostridium mannosilyticum</name>
    <dbReference type="NCBI Taxonomy" id="2764322"/>
    <lineage>
        <taxon>Bacteria</taxon>
        <taxon>Bacillati</taxon>
        <taxon>Bacillota</taxon>
        <taxon>Clostridia</taxon>
        <taxon>Eubacteriales</taxon>
        <taxon>Acutalibacteraceae</taxon>
        <taxon>Hydrogeniiclostridium</taxon>
    </lineage>
</organism>
<dbReference type="Pfam" id="PF07009">
    <property type="entry name" value="NusG_II"/>
    <property type="match status" value="1"/>
</dbReference>
<dbReference type="InterPro" id="IPR038690">
    <property type="entry name" value="NusG_2_sf"/>
</dbReference>
<dbReference type="EMBL" id="QLYR01000001">
    <property type="protein sequence ID" value="RAQ30342.1"/>
    <property type="molecule type" value="Genomic_DNA"/>
</dbReference>
<accession>A0A328UHT9</accession>
<dbReference type="Proteomes" id="UP000249377">
    <property type="component" value="Unassembled WGS sequence"/>
</dbReference>
<evidence type="ECO:0000313" key="1">
    <source>
        <dbReference type="EMBL" id="RAQ30342.1"/>
    </source>
</evidence>